<feature type="transmembrane region" description="Helical" evidence="1">
    <location>
        <begin position="44"/>
        <end position="63"/>
    </location>
</feature>
<sequence length="94" mass="10216">MGLLDVLFHLTNLLLPAAGVAALAAGLAKLFWWRELRDQPWHRLAGHAAAGAALVLLLGLVFTGRDGRMSTYGLIVLTVALLLWWSGFGPGRRR</sequence>
<feature type="transmembrane region" description="Helical" evidence="1">
    <location>
        <begin position="69"/>
        <end position="88"/>
    </location>
</feature>
<keyword evidence="3" id="KW-1185">Reference proteome</keyword>
<proteinExistence type="predicted"/>
<keyword evidence="1" id="KW-1133">Transmembrane helix</keyword>
<dbReference type="Proteomes" id="UP000247811">
    <property type="component" value="Unassembled WGS sequence"/>
</dbReference>
<dbReference type="EMBL" id="QJJS01000005">
    <property type="protein sequence ID" value="PXW97004.1"/>
    <property type="molecule type" value="Genomic_DNA"/>
</dbReference>
<evidence type="ECO:0000313" key="3">
    <source>
        <dbReference type="Proteomes" id="UP000247811"/>
    </source>
</evidence>
<gene>
    <name evidence="2" type="ORF">C7444_105102</name>
</gene>
<evidence type="ECO:0000313" key="2">
    <source>
        <dbReference type="EMBL" id="PXW97004.1"/>
    </source>
</evidence>
<comment type="caution">
    <text evidence="2">The sequence shown here is derived from an EMBL/GenBank/DDBJ whole genome shotgun (WGS) entry which is preliminary data.</text>
</comment>
<dbReference type="RefSeq" id="WP_110400156.1">
    <property type="nucleotide sequence ID" value="NZ_QJJS01000005.1"/>
</dbReference>
<name>A0A318H1M8_9BURK</name>
<dbReference type="AlphaFoldDB" id="A0A318H1M8"/>
<feature type="transmembrane region" description="Helical" evidence="1">
    <location>
        <begin position="6"/>
        <end position="32"/>
    </location>
</feature>
<accession>A0A318H1M8</accession>
<organism evidence="2 3">
    <name type="scientific">Sphaerotilus hippei</name>
    <dbReference type="NCBI Taxonomy" id="744406"/>
    <lineage>
        <taxon>Bacteria</taxon>
        <taxon>Pseudomonadati</taxon>
        <taxon>Pseudomonadota</taxon>
        <taxon>Betaproteobacteria</taxon>
        <taxon>Burkholderiales</taxon>
        <taxon>Sphaerotilaceae</taxon>
        <taxon>Sphaerotilus</taxon>
    </lineage>
</organism>
<keyword evidence="1" id="KW-0812">Transmembrane</keyword>
<keyword evidence="1" id="KW-0472">Membrane</keyword>
<dbReference type="OrthoDB" id="8908883at2"/>
<protein>
    <submittedName>
        <fullName evidence="2">Uncharacterized protein</fullName>
    </submittedName>
</protein>
<reference evidence="2 3" key="1">
    <citation type="submission" date="2018-05" db="EMBL/GenBank/DDBJ databases">
        <title>Genomic Encyclopedia of Type Strains, Phase IV (KMG-IV): sequencing the most valuable type-strain genomes for metagenomic binning, comparative biology and taxonomic classification.</title>
        <authorList>
            <person name="Goeker M."/>
        </authorList>
    </citation>
    <scope>NUCLEOTIDE SEQUENCE [LARGE SCALE GENOMIC DNA]</scope>
    <source>
        <strain evidence="2 3">DSM 566</strain>
    </source>
</reference>
<evidence type="ECO:0000256" key="1">
    <source>
        <dbReference type="SAM" id="Phobius"/>
    </source>
</evidence>